<organism evidence="1 2">
    <name type="scientific">Artomyces pyxidatus</name>
    <dbReference type="NCBI Taxonomy" id="48021"/>
    <lineage>
        <taxon>Eukaryota</taxon>
        <taxon>Fungi</taxon>
        <taxon>Dikarya</taxon>
        <taxon>Basidiomycota</taxon>
        <taxon>Agaricomycotina</taxon>
        <taxon>Agaricomycetes</taxon>
        <taxon>Russulales</taxon>
        <taxon>Auriscalpiaceae</taxon>
        <taxon>Artomyces</taxon>
    </lineage>
</organism>
<protein>
    <submittedName>
        <fullName evidence="1">S-adenosyl-L-methionine-dependent methyltransferase</fullName>
    </submittedName>
</protein>
<dbReference type="Proteomes" id="UP000814140">
    <property type="component" value="Unassembled WGS sequence"/>
</dbReference>
<evidence type="ECO:0000313" key="2">
    <source>
        <dbReference type="Proteomes" id="UP000814140"/>
    </source>
</evidence>
<dbReference type="EMBL" id="MU277198">
    <property type="protein sequence ID" value="KAI0064526.1"/>
    <property type="molecule type" value="Genomic_DNA"/>
</dbReference>
<keyword evidence="1" id="KW-0808">Transferase</keyword>
<gene>
    <name evidence="1" type="ORF">BV25DRAFT_1914240</name>
</gene>
<accession>A0ACB8T8Q7</accession>
<evidence type="ECO:0000313" key="1">
    <source>
        <dbReference type="EMBL" id="KAI0064526.1"/>
    </source>
</evidence>
<proteinExistence type="predicted"/>
<reference evidence="1" key="2">
    <citation type="journal article" date="2022" name="New Phytol.">
        <title>Evolutionary transition to the ectomycorrhizal habit in the genomes of a hyperdiverse lineage of mushroom-forming fungi.</title>
        <authorList>
            <person name="Looney B."/>
            <person name="Miyauchi S."/>
            <person name="Morin E."/>
            <person name="Drula E."/>
            <person name="Courty P.E."/>
            <person name="Kohler A."/>
            <person name="Kuo A."/>
            <person name="LaButti K."/>
            <person name="Pangilinan J."/>
            <person name="Lipzen A."/>
            <person name="Riley R."/>
            <person name="Andreopoulos W."/>
            <person name="He G."/>
            <person name="Johnson J."/>
            <person name="Nolan M."/>
            <person name="Tritt A."/>
            <person name="Barry K.W."/>
            <person name="Grigoriev I.V."/>
            <person name="Nagy L.G."/>
            <person name="Hibbett D."/>
            <person name="Henrissat B."/>
            <person name="Matheny P.B."/>
            <person name="Labbe J."/>
            <person name="Martin F.M."/>
        </authorList>
    </citation>
    <scope>NUCLEOTIDE SEQUENCE</scope>
    <source>
        <strain evidence="1">HHB10654</strain>
    </source>
</reference>
<keyword evidence="1" id="KW-0489">Methyltransferase</keyword>
<comment type="caution">
    <text evidence="1">The sequence shown here is derived from an EMBL/GenBank/DDBJ whole genome shotgun (WGS) entry which is preliminary data.</text>
</comment>
<keyword evidence="2" id="KW-1185">Reference proteome</keyword>
<reference evidence="1" key="1">
    <citation type="submission" date="2021-03" db="EMBL/GenBank/DDBJ databases">
        <authorList>
            <consortium name="DOE Joint Genome Institute"/>
            <person name="Ahrendt S."/>
            <person name="Looney B.P."/>
            <person name="Miyauchi S."/>
            <person name="Morin E."/>
            <person name="Drula E."/>
            <person name="Courty P.E."/>
            <person name="Chicoki N."/>
            <person name="Fauchery L."/>
            <person name="Kohler A."/>
            <person name="Kuo A."/>
            <person name="Labutti K."/>
            <person name="Pangilinan J."/>
            <person name="Lipzen A."/>
            <person name="Riley R."/>
            <person name="Andreopoulos W."/>
            <person name="He G."/>
            <person name="Johnson J."/>
            <person name="Barry K.W."/>
            <person name="Grigoriev I.V."/>
            <person name="Nagy L."/>
            <person name="Hibbett D."/>
            <person name="Henrissat B."/>
            <person name="Matheny P.B."/>
            <person name="Labbe J."/>
            <person name="Martin F."/>
        </authorList>
    </citation>
    <scope>NUCLEOTIDE SEQUENCE</scope>
    <source>
        <strain evidence="1">HHB10654</strain>
    </source>
</reference>
<name>A0ACB8T8Q7_9AGAM</name>
<sequence>MKPYVLVPRSAFPPPKKRRTLAQPFYISLPPKGTGAALSFQKETVTHEDEDDGRLVSDDSGDEGLLKKSADHGNKARVNKSSGKLCSSRPYPLPSEPEDPRRYETVIYEVHADELVEDDNLQILGETTGDADAEDIPVRVLSHFSIYKIDTQELVDIAELLLPNSGAYGASGTVAPWASDEEAEDEDEDEDEDKDEDGEDDETADPGPVQWIQLSPILRINVHDISEDGELDVKIYLQTKYAWYILETPSPTYQPFFLPFWLKHRVLHLIVSTAMFAERTTYEKFITSLQLSESSSDDAAAALDVLGREITEEDLNCDDVMSYVLGGLADLREQGIKLGRVPLIRFLMDRSSQTLLHDDYAVPHRISRAERIDSNPEKEVLKHRNPTVVTHTVGEISEDLFNRTLQLAGQAVLDDSFNDEPVIDKAALHLGNPSSIKWVKHAGHSGFFRSVKIDGAIYGIGNVVVVEPGEDEDKIRSTNAKHPAAQNKNSLAEKWFARIQYLFEDSYGRKYFHGQWLVHGSKTILQEIAHPRSLFLMDACDDIPLAAVICKCNLRWLEQDEPDPASEELGVENSFFCSGITWDEEESAFVQHRDQSHTLSHCKPYKECIPCGVKKAEESNRKIVLSAGHLIQHGITYHQGDCVYLYHPKDHDAPYIVAQILDFEATNSNPDSITITVREFGRYDDVVRRELRRYSSLTRWQKDERRLFLTARTEKIVPSRIAGKCFIGHLDSVQDLEEWLSYDDHYYAPNYSDSSAASKRSRLEPLEVEELDVCTTCFDAHTAALAKKKELLEGHEPMRGLELFSGAGGLSTGFDMSGFVDTRWAIEFSPSCCLSYKENKSQTTVYNQCTNMLLQHAIDIRDGKNPAALKSNLDKKTRLPPMPQPGDVDFIYGGLPCQSYSGANRHKKADDVRSTLVCNMLSYVEFYKPSYFLLENVVGLVHFPLKGSQDGKRLVDGIKMGVVKFILRTLTALGYQARFKVLQAGHYGAPQGRRRVIFWGARRGVPLPLFPVPTHCFERQHDVLLRTGKKLHPVTRSLDPDEHNGAAPLYPVTVEDAIGDLPPFDWKNPHQVIPRRKRDAEEEATRKAAGIPAFDAERGTHYTGFYKPVRYASAPRTRFQQQVRAENGGAVEGHYTGWFTVPVIERVMNIPLEPDADYRDLPAALAMGKKAAPGPGQKVISGLYQRVAAKGHFRTAMTMVRPNSHGSAVLHPTQKRVLTVRECARAQGFPDHWQFLSVNKNPREVLNDQLRQIGNAVPIPLARALGGALGDALLGMWEREVDPDREGSEEL</sequence>